<dbReference type="KEGG" id="dwd:DSCW_03840"/>
<feature type="domain" description="Glycosyl transferase family 1" evidence="1">
    <location>
        <begin position="225"/>
        <end position="380"/>
    </location>
</feature>
<dbReference type="InterPro" id="IPR001296">
    <property type="entry name" value="Glyco_trans_1"/>
</dbReference>
<dbReference type="AlphaFoldDB" id="A0A5K7Z927"/>
<dbReference type="EMBL" id="AP021875">
    <property type="protein sequence ID" value="BBO72967.1"/>
    <property type="molecule type" value="Genomic_DNA"/>
</dbReference>
<dbReference type="CDD" id="cd03811">
    <property type="entry name" value="GT4_GT28_WabH-like"/>
    <property type="match status" value="1"/>
</dbReference>
<dbReference type="RefSeq" id="WP_155302122.1">
    <property type="nucleotide sequence ID" value="NZ_AP021875.1"/>
</dbReference>
<reference evidence="3 4" key="1">
    <citation type="submission" date="2019-11" db="EMBL/GenBank/DDBJ databases">
        <title>Comparative genomics of hydrocarbon-degrading Desulfosarcina strains.</title>
        <authorList>
            <person name="Watanabe M."/>
            <person name="Kojima H."/>
            <person name="Fukui M."/>
        </authorList>
    </citation>
    <scope>NUCLEOTIDE SEQUENCE [LARGE SCALE GENOMIC DNA]</scope>
    <source>
        <strain evidence="3 4">PP31</strain>
    </source>
</reference>
<dbReference type="SUPFAM" id="SSF53756">
    <property type="entry name" value="UDP-Glycosyltransferase/glycogen phosphorylase"/>
    <property type="match status" value="1"/>
</dbReference>
<dbReference type="OrthoDB" id="5443168at2"/>
<sequence>MAFNELQKGNFNKTIQDDISTVSVVLKHSKKIKVLHIIDSGGLYGAETMLLNLIAEQSLLGIKATIASIGEKRIKEKAIENEAIKRGFDIKKFRMTPGFNLLGAHKIIKFATHEHYDILHSHGYKGNILFGFMPNLVKKIPLITTVHGYTSKNAFSKIKIYEILDSMSHHLIDQVVLVDQSMLMHPLLRRQKNVNYNIIRNGIPEITPYVRLCKSEDKIIDFCMKGFTIGAIGRLSPEKGFDNLIDATSKLIKKRNNIQLIILGEGKQRFHLEKKVYEFGIDQHVMMPGYIQDAKQYLQYFDVFILPSHTEGLPVTILEAMQSQVPIVATSVGGVAEALDYGNAGILIDSSDSKKIADAVLAIITHPEKAMERIKYGKKHVKNKYSIRKMTRKYVDVYTHLLRSYAV</sequence>
<name>A0A5K7Z927_9BACT</name>
<keyword evidence="4" id="KW-1185">Reference proteome</keyword>
<dbReference type="Pfam" id="PF13439">
    <property type="entry name" value="Glyco_transf_4"/>
    <property type="match status" value="1"/>
</dbReference>
<gene>
    <name evidence="3" type="ORF">DSCW_03840</name>
</gene>
<evidence type="ECO:0000313" key="3">
    <source>
        <dbReference type="EMBL" id="BBO72967.1"/>
    </source>
</evidence>
<dbReference type="PANTHER" id="PTHR12526">
    <property type="entry name" value="GLYCOSYLTRANSFERASE"/>
    <property type="match status" value="1"/>
</dbReference>
<evidence type="ECO:0000313" key="4">
    <source>
        <dbReference type="Proteomes" id="UP000427769"/>
    </source>
</evidence>
<dbReference type="InterPro" id="IPR028098">
    <property type="entry name" value="Glyco_trans_4-like_N"/>
</dbReference>
<dbReference type="Proteomes" id="UP000427769">
    <property type="component" value="Chromosome"/>
</dbReference>
<dbReference type="PANTHER" id="PTHR12526:SF637">
    <property type="entry name" value="GLYCOSYLTRANSFERASE EPSF-RELATED"/>
    <property type="match status" value="1"/>
</dbReference>
<keyword evidence="3" id="KW-0808">Transferase</keyword>
<dbReference type="Gene3D" id="3.40.50.2000">
    <property type="entry name" value="Glycogen Phosphorylase B"/>
    <property type="match status" value="2"/>
</dbReference>
<evidence type="ECO:0000259" key="1">
    <source>
        <dbReference type="Pfam" id="PF00534"/>
    </source>
</evidence>
<proteinExistence type="predicted"/>
<evidence type="ECO:0000259" key="2">
    <source>
        <dbReference type="Pfam" id="PF13439"/>
    </source>
</evidence>
<protein>
    <submittedName>
        <fullName evidence="3">Glycosyl transferase</fullName>
    </submittedName>
</protein>
<feature type="domain" description="Glycosyltransferase subfamily 4-like N-terminal" evidence="2">
    <location>
        <begin position="45"/>
        <end position="185"/>
    </location>
</feature>
<dbReference type="Pfam" id="PF00534">
    <property type="entry name" value="Glycos_transf_1"/>
    <property type="match status" value="1"/>
</dbReference>
<dbReference type="GO" id="GO:0016757">
    <property type="term" value="F:glycosyltransferase activity"/>
    <property type="evidence" value="ECO:0007669"/>
    <property type="project" value="InterPro"/>
</dbReference>
<organism evidence="3 4">
    <name type="scientific">Desulfosarcina widdelii</name>
    <dbReference type="NCBI Taxonomy" id="947919"/>
    <lineage>
        <taxon>Bacteria</taxon>
        <taxon>Pseudomonadati</taxon>
        <taxon>Thermodesulfobacteriota</taxon>
        <taxon>Desulfobacteria</taxon>
        <taxon>Desulfobacterales</taxon>
        <taxon>Desulfosarcinaceae</taxon>
        <taxon>Desulfosarcina</taxon>
    </lineage>
</organism>
<accession>A0A5K7Z927</accession>